<evidence type="ECO:0000313" key="4">
    <source>
        <dbReference type="EMBL" id="MBE3002402.1"/>
    </source>
</evidence>
<feature type="region of interest" description="Disordered" evidence="2">
    <location>
        <begin position="1"/>
        <end position="83"/>
    </location>
</feature>
<organism evidence="4 5">
    <name type="scientific">Nocardiopsis coralli</name>
    <dbReference type="NCBI Taxonomy" id="2772213"/>
    <lineage>
        <taxon>Bacteria</taxon>
        <taxon>Bacillati</taxon>
        <taxon>Actinomycetota</taxon>
        <taxon>Actinomycetes</taxon>
        <taxon>Streptosporangiales</taxon>
        <taxon>Nocardiopsidaceae</taxon>
        <taxon>Nocardiopsis</taxon>
    </lineage>
</organism>
<reference evidence="4 5" key="1">
    <citation type="submission" date="2020-09" db="EMBL/GenBank/DDBJ databases">
        <title>Diversity and distribution of actinomycetes associated with coral in the coast of Hainan.</title>
        <authorList>
            <person name="Li F."/>
        </authorList>
    </citation>
    <scope>NUCLEOTIDE SEQUENCE [LARGE SCALE GENOMIC DNA]</scope>
    <source>
        <strain evidence="4 5">HNM0947</strain>
    </source>
</reference>
<proteinExistence type="inferred from homology"/>
<evidence type="ECO:0000259" key="3">
    <source>
        <dbReference type="Pfam" id="PF05532"/>
    </source>
</evidence>
<gene>
    <name evidence="4" type="ORF">IDM40_27445</name>
</gene>
<feature type="compositionally biased region" description="Basic and acidic residues" evidence="2">
    <location>
        <begin position="73"/>
        <end position="83"/>
    </location>
</feature>
<dbReference type="Gene3D" id="1.10.1470.10">
    <property type="entry name" value="YjbJ"/>
    <property type="match status" value="1"/>
</dbReference>
<dbReference type="InterPro" id="IPR036629">
    <property type="entry name" value="YjbJ_sf"/>
</dbReference>
<evidence type="ECO:0000256" key="1">
    <source>
        <dbReference type="ARBA" id="ARBA00009129"/>
    </source>
</evidence>
<accession>A0ABR9PF09</accession>
<keyword evidence="5" id="KW-1185">Reference proteome</keyword>
<dbReference type="Proteomes" id="UP000806528">
    <property type="component" value="Unassembled WGS sequence"/>
</dbReference>
<dbReference type="RefSeq" id="WP_193124988.1">
    <property type="nucleotide sequence ID" value="NZ_JADBGI010000045.1"/>
</dbReference>
<dbReference type="SUPFAM" id="SSF69047">
    <property type="entry name" value="Hypothetical protein YjbJ"/>
    <property type="match status" value="1"/>
</dbReference>
<name>A0ABR9PF09_9ACTN</name>
<protein>
    <submittedName>
        <fullName evidence="4">CsbD family protein</fullName>
    </submittedName>
</protein>
<comment type="similarity">
    <text evidence="1">Belongs to the UPF0337 (CsbD) family.</text>
</comment>
<sequence length="83" mass="9033">MSQEDKSQGKAEQAKGKLKEMAGKVTGNDKLKSEGQAEQFKGRTREGVENAKDTVRGTFEGLRGDDDKNDEDEGKKDGGDDRA</sequence>
<feature type="compositionally biased region" description="Basic and acidic residues" evidence="2">
    <location>
        <begin position="1"/>
        <end position="55"/>
    </location>
</feature>
<evidence type="ECO:0000256" key="2">
    <source>
        <dbReference type="SAM" id="MobiDB-lite"/>
    </source>
</evidence>
<dbReference type="InterPro" id="IPR008462">
    <property type="entry name" value="CsbD"/>
</dbReference>
<dbReference type="Pfam" id="PF05532">
    <property type="entry name" value="CsbD"/>
    <property type="match status" value="1"/>
</dbReference>
<feature type="domain" description="CsbD-like" evidence="3">
    <location>
        <begin position="5"/>
        <end position="56"/>
    </location>
</feature>
<evidence type="ECO:0000313" key="5">
    <source>
        <dbReference type="Proteomes" id="UP000806528"/>
    </source>
</evidence>
<comment type="caution">
    <text evidence="4">The sequence shown here is derived from an EMBL/GenBank/DDBJ whole genome shotgun (WGS) entry which is preliminary data.</text>
</comment>
<dbReference type="EMBL" id="JADBGI010000045">
    <property type="protein sequence ID" value="MBE3002402.1"/>
    <property type="molecule type" value="Genomic_DNA"/>
</dbReference>